<evidence type="ECO:0000313" key="5">
    <source>
        <dbReference type="Proteomes" id="UP000324222"/>
    </source>
</evidence>
<name>A0A5B7ELV1_PORTR</name>
<dbReference type="AlphaFoldDB" id="A0A5B7ELV1"/>
<protein>
    <submittedName>
        <fullName evidence="4">Coiled-coil domain-containing protein 9</fullName>
    </submittedName>
</protein>
<dbReference type="PANTHER" id="PTHR15635">
    <property type="entry name" value="COILED-COIL DOMAIN CONTAINING PROTEIN 9"/>
    <property type="match status" value="1"/>
</dbReference>
<keyword evidence="1" id="KW-0597">Phosphoprotein</keyword>
<evidence type="ECO:0000256" key="3">
    <source>
        <dbReference type="SAM" id="MobiDB-lite"/>
    </source>
</evidence>
<accession>A0A5B7ELV1</accession>
<organism evidence="4 5">
    <name type="scientific">Portunus trituberculatus</name>
    <name type="common">Swimming crab</name>
    <name type="synonym">Neptunus trituberculatus</name>
    <dbReference type="NCBI Taxonomy" id="210409"/>
    <lineage>
        <taxon>Eukaryota</taxon>
        <taxon>Metazoa</taxon>
        <taxon>Ecdysozoa</taxon>
        <taxon>Arthropoda</taxon>
        <taxon>Crustacea</taxon>
        <taxon>Multicrustacea</taxon>
        <taxon>Malacostraca</taxon>
        <taxon>Eumalacostraca</taxon>
        <taxon>Eucarida</taxon>
        <taxon>Decapoda</taxon>
        <taxon>Pleocyemata</taxon>
        <taxon>Brachyura</taxon>
        <taxon>Eubrachyura</taxon>
        <taxon>Portunoidea</taxon>
        <taxon>Portunidae</taxon>
        <taxon>Portuninae</taxon>
        <taxon>Portunus</taxon>
    </lineage>
</organism>
<feature type="compositionally biased region" description="Basic and acidic residues" evidence="3">
    <location>
        <begin position="1"/>
        <end position="26"/>
    </location>
</feature>
<dbReference type="Pfam" id="PF15266">
    <property type="entry name" value="DUF4594"/>
    <property type="match status" value="1"/>
</dbReference>
<dbReference type="EMBL" id="VSRR010003002">
    <property type="protein sequence ID" value="MPC34176.1"/>
    <property type="molecule type" value="Genomic_DNA"/>
</dbReference>
<comment type="caution">
    <text evidence="4">The sequence shown here is derived from an EMBL/GenBank/DDBJ whole genome shotgun (WGS) entry which is preliminary data.</text>
</comment>
<evidence type="ECO:0000256" key="1">
    <source>
        <dbReference type="ARBA" id="ARBA00022553"/>
    </source>
</evidence>
<keyword evidence="5" id="KW-1185">Reference proteome</keyword>
<feature type="region of interest" description="Disordered" evidence="3">
    <location>
        <begin position="51"/>
        <end position="74"/>
    </location>
</feature>
<evidence type="ECO:0000256" key="2">
    <source>
        <dbReference type="ARBA" id="ARBA00023054"/>
    </source>
</evidence>
<feature type="region of interest" description="Disordered" evidence="3">
    <location>
        <begin position="1"/>
        <end position="35"/>
    </location>
</feature>
<sequence>MTQEEKEKYLNQKMENMRRKNEELLKRHQGHGQYQEYERWKAERDAIDEARLSRGRTDGGAWRREWDNDKMDQG</sequence>
<keyword evidence="2" id="KW-0175">Coiled coil</keyword>
<reference evidence="4 5" key="1">
    <citation type="submission" date="2019-05" db="EMBL/GenBank/DDBJ databases">
        <title>Another draft genome of Portunus trituberculatus and its Hox gene families provides insights of decapod evolution.</title>
        <authorList>
            <person name="Jeong J.-H."/>
            <person name="Song I."/>
            <person name="Kim S."/>
            <person name="Choi T."/>
            <person name="Kim D."/>
            <person name="Ryu S."/>
            <person name="Kim W."/>
        </authorList>
    </citation>
    <scope>NUCLEOTIDE SEQUENCE [LARGE SCALE GENOMIC DNA]</scope>
    <source>
        <tissue evidence="4">Muscle</tissue>
    </source>
</reference>
<gene>
    <name evidence="4" type="primary">CCDC9</name>
    <name evidence="4" type="ORF">E2C01_027557</name>
</gene>
<proteinExistence type="predicted"/>
<dbReference type="PANTHER" id="PTHR15635:SF12">
    <property type="entry name" value="HABP4_PAI-RBP1 DOMAIN-CONTAINING PROTEIN"/>
    <property type="match status" value="1"/>
</dbReference>
<dbReference type="OrthoDB" id="10058133at2759"/>
<evidence type="ECO:0000313" key="4">
    <source>
        <dbReference type="EMBL" id="MPC34176.1"/>
    </source>
</evidence>
<dbReference type="Proteomes" id="UP000324222">
    <property type="component" value="Unassembled WGS sequence"/>
</dbReference>
<dbReference type="InterPro" id="IPR029336">
    <property type="entry name" value="DUF4594"/>
</dbReference>